<evidence type="ECO:0000313" key="2">
    <source>
        <dbReference type="Proteomes" id="UP000281553"/>
    </source>
</evidence>
<dbReference type="EMBL" id="UYRU01049680">
    <property type="protein sequence ID" value="VDN10666.1"/>
    <property type="molecule type" value="Genomic_DNA"/>
</dbReference>
<accession>A0A3P7NYL0</accession>
<evidence type="ECO:0000313" key="1">
    <source>
        <dbReference type="EMBL" id="VDN10666.1"/>
    </source>
</evidence>
<organism evidence="1 2">
    <name type="scientific">Dibothriocephalus latus</name>
    <name type="common">Fish tapeworm</name>
    <name type="synonym">Diphyllobothrium latum</name>
    <dbReference type="NCBI Taxonomy" id="60516"/>
    <lineage>
        <taxon>Eukaryota</taxon>
        <taxon>Metazoa</taxon>
        <taxon>Spiralia</taxon>
        <taxon>Lophotrochozoa</taxon>
        <taxon>Platyhelminthes</taxon>
        <taxon>Cestoda</taxon>
        <taxon>Eucestoda</taxon>
        <taxon>Diphyllobothriidea</taxon>
        <taxon>Diphyllobothriidae</taxon>
        <taxon>Dibothriocephalus</taxon>
    </lineage>
</organism>
<proteinExistence type="predicted"/>
<dbReference type="AlphaFoldDB" id="A0A3P7NYL0"/>
<protein>
    <submittedName>
        <fullName evidence="1">Uncharacterized protein</fullName>
    </submittedName>
</protein>
<sequence>MIWSPTLKMGDDQGSLPVLVQEYEEAVDNLSISSLLSDIEKLKTSLIDDLTANYNYFVPLSNRISDVRKRFQDVTNSVRQLNTTVKTELHATAVDKLQEMLELQASCQYLLDVHTALERLEDRTASLFRRVGCYSKSACSTKVADLYEELKRTSESLLGGDGAEAGGGDENLLEAGDPCENFDLVEVEELLSKASYFNKSEVAVFQSFERAFVSQKVALSETKSIVLYFPAFYYSGKGFLSAVDLILMHYVDDIALLVSNFGGQQSVVSRVNEIAMSVGMSINTGKTKFFSSCIPDQEKALLGINGQQIEIDKFKNLGTKLLPNGQGKDAIVSRTDAARWTRLHNFLRSQWQRLIRISTDSPSFALPVALEFNQQCVLCALEVCGSTTEIETILRLADGLKETKVLVDKLCLDVWNRIFLPYLESQKTQETPATRCLQLRTSCTSKDTDDGVNSRSNVWRLSLVAIKPDLEWSDNGPKIIEDVCSTLNETLTGLSQRLFVKGLLASAASLGFMQSEAPGAASSQLAAFLDNMETFIADQDKYVLYKSVLEMLSETENFYTLHKVRFCGNYIS</sequence>
<gene>
    <name evidence="1" type="ORF">DILT_LOCUS6497</name>
</gene>
<dbReference type="Proteomes" id="UP000281553">
    <property type="component" value="Unassembled WGS sequence"/>
</dbReference>
<dbReference type="OrthoDB" id="534815at2759"/>
<keyword evidence="2" id="KW-1185">Reference proteome</keyword>
<reference evidence="1 2" key="1">
    <citation type="submission" date="2018-11" db="EMBL/GenBank/DDBJ databases">
        <authorList>
            <consortium name="Pathogen Informatics"/>
        </authorList>
    </citation>
    <scope>NUCLEOTIDE SEQUENCE [LARGE SCALE GENOMIC DNA]</scope>
</reference>
<name>A0A3P7NYL0_DIBLA</name>